<accession>A0AAD5VMC4</accession>
<comment type="subcellular location">
    <subcellularLocation>
        <location evidence="1 2">Nucleus</location>
    </subcellularLocation>
</comment>
<feature type="region of interest" description="Disordered" evidence="3">
    <location>
        <begin position="306"/>
        <end position="327"/>
    </location>
</feature>
<keyword evidence="1 2" id="KW-0238">DNA-binding</keyword>
<dbReference type="InterPro" id="IPR001356">
    <property type="entry name" value="HD"/>
</dbReference>
<dbReference type="InterPro" id="IPR009057">
    <property type="entry name" value="Homeodomain-like_sf"/>
</dbReference>
<feature type="DNA-binding region" description="Homeobox" evidence="1">
    <location>
        <begin position="134"/>
        <end position="193"/>
    </location>
</feature>
<keyword evidence="1 2" id="KW-0539">Nucleus</keyword>
<dbReference type="Pfam" id="PF00046">
    <property type="entry name" value="Homeodomain"/>
    <property type="match status" value="1"/>
</dbReference>
<dbReference type="EMBL" id="JANIEX010001401">
    <property type="protein sequence ID" value="KAJ3558377.1"/>
    <property type="molecule type" value="Genomic_DNA"/>
</dbReference>
<evidence type="ECO:0000313" key="5">
    <source>
        <dbReference type="EMBL" id="KAJ3558377.1"/>
    </source>
</evidence>
<evidence type="ECO:0000256" key="2">
    <source>
        <dbReference type="RuleBase" id="RU000682"/>
    </source>
</evidence>
<feature type="compositionally biased region" description="Polar residues" evidence="3">
    <location>
        <begin position="652"/>
        <end position="671"/>
    </location>
</feature>
<feature type="region of interest" description="Disordered" evidence="3">
    <location>
        <begin position="383"/>
        <end position="409"/>
    </location>
</feature>
<dbReference type="GO" id="GO:0003677">
    <property type="term" value="F:DNA binding"/>
    <property type="evidence" value="ECO:0007669"/>
    <property type="project" value="UniProtKB-UniRule"/>
</dbReference>
<feature type="domain" description="Homeobox" evidence="4">
    <location>
        <begin position="132"/>
        <end position="192"/>
    </location>
</feature>
<evidence type="ECO:0000313" key="6">
    <source>
        <dbReference type="Proteomes" id="UP001213000"/>
    </source>
</evidence>
<dbReference type="Proteomes" id="UP001213000">
    <property type="component" value="Unassembled WGS sequence"/>
</dbReference>
<dbReference type="PROSITE" id="PS50071">
    <property type="entry name" value="HOMEOBOX_2"/>
    <property type="match status" value="1"/>
</dbReference>
<keyword evidence="6" id="KW-1185">Reference proteome</keyword>
<feature type="compositionally biased region" description="Low complexity" evidence="3">
    <location>
        <begin position="530"/>
        <end position="543"/>
    </location>
</feature>
<feature type="compositionally biased region" description="Polar residues" evidence="3">
    <location>
        <begin position="308"/>
        <end position="319"/>
    </location>
</feature>
<dbReference type="SMART" id="SM00389">
    <property type="entry name" value="HOX"/>
    <property type="match status" value="1"/>
</dbReference>
<feature type="compositionally biased region" description="Basic and acidic residues" evidence="3">
    <location>
        <begin position="204"/>
        <end position="217"/>
    </location>
</feature>
<reference evidence="5" key="1">
    <citation type="submission" date="2022-07" db="EMBL/GenBank/DDBJ databases">
        <title>Genome Sequence of Leucocoprinus birnbaumii.</title>
        <authorList>
            <person name="Buettner E."/>
        </authorList>
    </citation>
    <scope>NUCLEOTIDE SEQUENCE</scope>
    <source>
        <strain evidence="5">VT141</strain>
    </source>
</reference>
<gene>
    <name evidence="5" type="ORF">NP233_g11521</name>
</gene>
<feature type="compositionally biased region" description="Basic and acidic residues" evidence="3">
    <location>
        <begin position="678"/>
        <end position="696"/>
    </location>
</feature>
<evidence type="ECO:0000256" key="1">
    <source>
        <dbReference type="PROSITE-ProRule" id="PRU00108"/>
    </source>
</evidence>
<name>A0AAD5VMC4_9AGAR</name>
<proteinExistence type="predicted"/>
<dbReference type="AlphaFoldDB" id="A0AAD5VMC4"/>
<feature type="compositionally biased region" description="Basic and acidic residues" evidence="3">
    <location>
        <begin position="386"/>
        <end position="399"/>
    </location>
</feature>
<protein>
    <recommendedName>
        <fullName evidence="4">Homeobox domain-containing protein</fullName>
    </recommendedName>
</protein>
<keyword evidence="1 2" id="KW-0371">Homeobox</keyword>
<dbReference type="SUPFAM" id="SSF46689">
    <property type="entry name" value="Homeodomain-like"/>
    <property type="match status" value="1"/>
</dbReference>
<feature type="region of interest" description="Disordered" evidence="3">
    <location>
        <begin position="191"/>
        <end position="252"/>
    </location>
</feature>
<dbReference type="CDD" id="cd00086">
    <property type="entry name" value="homeodomain"/>
    <property type="match status" value="1"/>
</dbReference>
<dbReference type="GO" id="GO:0005634">
    <property type="term" value="C:nucleus"/>
    <property type="evidence" value="ECO:0007669"/>
    <property type="project" value="UniProtKB-SubCell"/>
</dbReference>
<evidence type="ECO:0000259" key="4">
    <source>
        <dbReference type="PROSITE" id="PS50071"/>
    </source>
</evidence>
<feature type="region of interest" description="Disordered" evidence="3">
    <location>
        <begin position="526"/>
        <end position="721"/>
    </location>
</feature>
<feature type="compositionally biased region" description="Polar residues" evidence="3">
    <location>
        <begin position="241"/>
        <end position="252"/>
    </location>
</feature>
<evidence type="ECO:0000256" key="3">
    <source>
        <dbReference type="SAM" id="MobiDB-lite"/>
    </source>
</evidence>
<sequence>MSTAVEILTTTFGTLNEHQTAYRRHPQTPSHAPQLFTILPQLLEIGLSQSESRQISQKFDQLVLSLRQEVEAVIVRTTRILAACSSSSNSDSIARVRIMIEKRFWLSVQVTQQHILKSVRSLAAKEHPPTRLQRRAKKPVFKTEFTPLLEGFFASNRYPTTQEKAALAKKTGMSFKQIYDWFQNHRNRHKEDELTEVQSPDSEDLWKLSPEPERENQGRSAPPAKRQRTSQVSIPLDRDTPSNQFESLKTPTVSLEKHTPSFRFQRRKPTFDFFSLPTHREWNHRHKYRRKDDFWECLNQEVDVPKPSQEQWPLQSQLHSGKHKRRPVAVDDEFNHSFVSKLRVHSSSRKRSHDEVDDDKTADFQPWSYYRPSSGRHPAFISLDSVRPKRDLSHERDSESSEQSYVDENYPTKGASPYFKHLFTWSTKHDSYPSKEIREAIAPESSCDHRRVEDRCIDAQKQKSWGAIRQQSFSNKQSQTMDAATAFPVTSNKMVSQAEEVSRGKFAINTPQSQLAESIEGVARGIERQSASSTHPISYSSSSDEAQAVGRKRARSHESHCMSTDSVGKKRMRTTSGNILCPHPRPDTSVQAIPDPPFSDKLPPETESVAFVKSTMTSGESVRASPSSHCAGSSPAQQHRPEPVVPLDTVPASHSQPSPFSASTPDSSVVESTPCRANPHDSTDPVQEGHHTDKECSYQSSNRQGSQSLEDSPLTFDPPASATCEAPVGGIDASFFMPGLNDISFSDTAKTVPLSAESKGSLSGDPILDLLVPSPSPFDFLGHPITYPISAELDLSLDQLFSEDMNQSFFGQDFPANELSSSRPSSSWLIENASYPVHPSKDQARRHILMLRERQRRLQQEIHTLYALFTVELDM</sequence>
<feature type="compositionally biased region" description="Polar residues" evidence="3">
    <location>
        <begin position="614"/>
        <end position="637"/>
    </location>
</feature>
<feature type="compositionally biased region" description="Polar residues" evidence="3">
    <location>
        <begin position="697"/>
        <end position="710"/>
    </location>
</feature>
<organism evidence="5 6">
    <name type="scientific">Leucocoprinus birnbaumii</name>
    <dbReference type="NCBI Taxonomy" id="56174"/>
    <lineage>
        <taxon>Eukaryota</taxon>
        <taxon>Fungi</taxon>
        <taxon>Dikarya</taxon>
        <taxon>Basidiomycota</taxon>
        <taxon>Agaricomycotina</taxon>
        <taxon>Agaricomycetes</taxon>
        <taxon>Agaricomycetidae</taxon>
        <taxon>Agaricales</taxon>
        <taxon>Agaricineae</taxon>
        <taxon>Agaricaceae</taxon>
        <taxon>Leucocoprinus</taxon>
    </lineage>
</organism>
<comment type="caution">
    <text evidence="5">The sequence shown here is derived from an EMBL/GenBank/DDBJ whole genome shotgun (WGS) entry which is preliminary data.</text>
</comment>
<dbReference type="Gene3D" id="1.10.10.60">
    <property type="entry name" value="Homeodomain-like"/>
    <property type="match status" value="1"/>
</dbReference>